<dbReference type="GeneID" id="24920616"/>
<dbReference type="SMART" id="SM00028">
    <property type="entry name" value="TPR"/>
    <property type="match status" value="3"/>
</dbReference>
<feature type="repeat" description="TPR" evidence="3">
    <location>
        <begin position="6"/>
        <end position="39"/>
    </location>
</feature>
<protein>
    <submittedName>
        <fullName evidence="4">Uncharacterized protein</fullName>
    </submittedName>
</protein>
<keyword evidence="2 3" id="KW-0802">TPR repeat</keyword>
<dbReference type="GO" id="GO:0051879">
    <property type="term" value="F:Hsp90 protein binding"/>
    <property type="evidence" value="ECO:0007669"/>
    <property type="project" value="TreeGrafter"/>
</dbReference>
<dbReference type="EMBL" id="FN668661">
    <property type="protein sequence ID" value="CBK23695.2"/>
    <property type="molecule type" value="Genomic_DNA"/>
</dbReference>
<dbReference type="PANTHER" id="PTHR22904">
    <property type="entry name" value="TPR REPEAT CONTAINING PROTEIN"/>
    <property type="match status" value="1"/>
</dbReference>
<evidence type="ECO:0000313" key="5">
    <source>
        <dbReference type="Proteomes" id="UP000008312"/>
    </source>
</evidence>
<dbReference type="Gene3D" id="1.25.40.10">
    <property type="entry name" value="Tetratricopeptide repeat domain"/>
    <property type="match status" value="1"/>
</dbReference>
<accession>D8M6E2</accession>
<evidence type="ECO:0000256" key="3">
    <source>
        <dbReference type="PROSITE-ProRule" id="PRU00339"/>
    </source>
</evidence>
<dbReference type="SUPFAM" id="SSF48452">
    <property type="entry name" value="TPR-like"/>
    <property type="match status" value="1"/>
</dbReference>
<evidence type="ECO:0000313" key="4">
    <source>
        <dbReference type="EMBL" id="CBK23695.2"/>
    </source>
</evidence>
<keyword evidence="5" id="KW-1185">Reference proteome</keyword>
<keyword evidence="1" id="KW-0677">Repeat</keyword>
<dbReference type="InterPro" id="IPR011990">
    <property type="entry name" value="TPR-like_helical_dom_sf"/>
</dbReference>
<dbReference type="Proteomes" id="UP000008312">
    <property type="component" value="Unassembled WGS sequence"/>
</dbReference>
<dbReference type="OrthoDB" id="2423701at2759"/>
<dbReference type="InParanoid" id="D8M6E2"/>
<name>D8M6E2_BLAHO</name>
<evidence type="ECO:0000256" key="1">
    <source>
        <dbReference type="ARBA" id="ARBA00022737"/>
    </source>
</evidence>
<sequence length="119" mass="13722">MSEVRAENLKEEGNESLRRGNYNKAISLYTRAIELDCYNPKLYSNRCTAYLYLHEFESALQDAKKCVSLDPDWGKGHVQMGSCYSSLHQYKEAIEEYKKGRIHSASSYDKPFLSLTILL</sequence>
<dbReference type="OMA" id="RCTAYLY"/>
<dbReference type="AlphaFoldDB" id="D8M6E2"/>
<proteinExistence type="predicted"/>
<gene>
    <name evidence="4" type="ORF">GSBLH_T00003521001</name>
</gene>
<dbReference type="RefSeq" id="XP_012897743.1">
    <property type="nucleotide sequence ID" value="XM_013042289.1"/>
</dbReference>
<reference evidence="4" key="1">
    <citation type="submission" date="2010-02" db="EMBL/GenBank/DDBJ databases">
        <title>Sequencing and annotation of the Blastocystis hominis genome.</title>
        <authorList>
            <person name="Wincker P."/>
        </authorList>
    </citation>
    <scope>NUCLEOTIDE SEQUENCE</scope>
    <source>
        <strain evidence="4">Singapore isolate B</strain>
    </source>
</reference>
<dbReference type="PANTHER" id="PTHR22904:SF523">
    <property type="entry name" value="STRESS-INDUCED-PHOSPHOPROTEIN 1"/>
    <property type="match status" value="1"/>
</dbReference>
<dbReference type="Pfam" id="PF13181">
    <property type="entry name" value="TPR_8"/>
    <property type="match status" value="3"/>
</dbReference>
<evidence type="ECO:0000256" key="2">
    <source>
        <dbReference type="ARBA" id="ARBA00022803"/>
    </source>
</evidence>
<feature type="repeat" description="TPR" evidence="3">
    <location>
        <begin position="40"/>
        <end position="73"/>
    </location>
</feature>
<organism evidence="4">
    <name type="scientific">Blastocystis hominis</name>
    <dbReference type="NCBI Taxonomy" id="12968"/>
    <lineage>
        <taxon>Eukaryota</taxon>
        <taxon>Sar</taxon>
        <taxon>Stramenopiles</taxon>
        <taxon>Bigyra</taxon>
        <taxon>Opalozoa</taxon>
        <taxon>Opalinata</taxon>
        <taxon>Blastocystidae</taxon>
        <taxon>Blastocystis</taxon>
    </lineage>
</organism>
<dbReference type="PROSITE" id="PS50005">
    <property type="entry name" value="TPR"/>
    <property type="match status" value="2"/>
</dbReference>
<dbReference type="InterPro" id="IPR019734">
    <property type="entry name" value="TPR_rpt"/>
</dbReference>